<dbReference type="SUPFAM" id="SSF51735">
    <property type="entry name" value="NAD(P)-binding Rossmann-fold domains"/>
    <property type="match status" value="1"/>
</dbReference>
<dbReference type="InterPro" id="IPR006140">
    <property type="entry name" value="D-isomer_DH_NAD-bd"/>
</dbReference>
<evidence type="ECO:0000313" key="2">
    <source>
        <dbReference type="EMBL" id="MBC5724608.1"/>
    </source>
</evidence>
<dbReference type="Proteomes" id="UP000606499">
    <property type="component" value="Unassembled WGS sequence"/>
</dbReference>
<name>A0A923LTX7_9FIRM</name>
<dbReference type="GO" id="GO:0051287">
    <property type="term" value="F:NAD binding"/>
    <property type="evidence" value="ECO:0007669"/>
    <property type="project" value="InterPro"/>
</dbReference>
<gene>
    <name evidence="2" type="ORF">H8S45_03930</name>
</gene>
<evidence type="ECO:0000259" key="1">
    <source>
        <dbReference type="Pfam" id="PF02826"/>
    </source>
</evidence>
<keyword evidence="3" id="KW-1185">Reference proteome</keyword>
<feature type="domain" description="D-isomer specific 2-hydroxyacid dehydrogenase NAD-binding" evidence="1">
    <location>
        <begin position="31"/>
        <end position="105"/>
    </location>
</feature>
<dbReference type="Gene3D" id="3.40.50.720">
    <property type="entry name" value="NAD(P)-binding Rossmann-like Domain"/>
    <property type="match status" value="1"/>
</dbReference>
<organism evidence="2 3">
    <name type="scientific">Agathobaculum faecis</name>
    <dbReference type="NCBI Taxonomy" id="2763013"/>
    <lineage>
        <taxon>Bacteria</taxon>
        <taxon>Bacillati</taxon>
        <taxon>Bacillota</taxon>
        <taxon>Clostridia</taxon>
        <taxon>Eubacteriales</taxon>
        <taxon>Butyricicoccaceae</taxon>
        <taxon>Agathobaculum</taxon>
    </lineage>
</organism>
<sequence length="178" mass="18354">MPPYPPGIPAGAYTANDVPTCEGALQLAMEQTEHTLQGASCLVIGYGRIGALLAHKLHALDAAVTVSARSPRDFARIEADGMRALDTRSLAGRLSAFQLIFNTVPAPVLGAAELSSLSTGCLVIDLASLPGGISADAKLPAGCRLLHALSLPGRVAPLSAARAIHDTVLTILQEESIL</sequence>
<accession>A0A923LTX7</accession>
<dbReference type="Pfam" id="PF02826">
    <property type="entry name" value="2-Hacid_dh_C"/>
    <property type="match status" value="1"/>
</dbReference>
<evidence type="ECO:0000313" key="3">
    <source>
        <dbReference type="Proteomes" id="UP000606499"/>
    </source>
</evidence>
<dbReference type="AlphaFoldDB" id="A0A923LTX7"/>
<comment type="caution">
    <text evidence="2">The sequence shown here is derived from an EMBL/GenBank/DDBJ whole genome shotgun (WGS) entry which is preliminary data.</text>
</comment>
<dbReference type="EMBL" id="JACOPL010000003">
    <property type="protein sequence ID" value="MBC5724608.1"/>
    <property type="molecule type" value="Genomic_DNA"/>
</dbReference>
<dbReference type="InterPro" id="IPR036291">
    <property type="entry name" value="NAD(P)-bd_dom_sf"/>
</dbReference>
<proteinExistence type="predicted"/>
<protein>
    <submittedName>
        <fullName evidence="2">Dipicolinate synthase</fullName>
    </submittedName>
</protein>
<reference evidence="2" key="1">
    <citation type="submission" date="2020-08" db="EMBL/GenBank/DDBJ databases">
        <title>Genome public.</title>
        <authorList>
            <person name="Liu C."/>
            <person name="Sun Q."/>
        </authorList>
    </citation>
    <scope>NUCLEOTIDE SEQUENCE</scope>
    <source>
        <strain evidence="2">NSJ-28</strain>
    </source>
</reference>